<dbReference type="RefSeq" id="WP_043055825.1">
    <property type="nucleotide sequence ID" value="NZ_LXEY01000117.1"/>
</dbReference>
<reference evidence="4 5" key="1">
    <citation type="submission" date="2016-04" db="EMBL/GenBank/DDBJ databases">
        <title>First whole genome shotgun sequence of the bacterium Enteractinococcus sp. strain UASWS1574.</title>
        <authorList>
            <person name="Crovadore J."/>
            <person name="Chablais R."/>
            <person name="Lefort F."/>
        </authorList>
    </citation>
    <scope>NUCLEOTIDE SEQUENCE [LARGE SCALE GENOMIC DNA]</scope>
    <source>
        <strain evidence="4 5">UASWS1574</strain>
    </source>
</reference>
<dbReference type="Pfam" id="PF07687">
    <property type="entry name" value="M20_dimer"/>
    <property type="match status" value="1"/>
</dbReference>
<dbReference type="InterPro" id="IPR011650">
    <property type="entry name" value="Peptidase_M20_dimer"/>
</dbReference>
<feature type="binding site" evidence="2">
    <location>
        <position position="102"/>
    </location>
    <ligand>
        <name>Mn(2+)</name>
        <dbReference type="ChEBI" id="CHEBI:29035"/>
        <label>2</label>
    </ligand>
</feature>
<dbReference type="Pfam" id="PF01546">
    <property type="entry name" value="Peptidase_M20"/>
    <property type="match status" value="1"/>
</dbReference>
<dbReference type="STRING" id="1837282.A6F49_02465"/>
<dbReference type="InterPro" id="IPR017439">
    <property type="entry name" value="Amidohydrolase"/>
</dbReference>
<dbReference type="FunFam" id="3.30.70.360:FF:000001">
    <property type="entry name" value="N-acetyldiaminopimelate deacetylase"/>
    <property type="match status" value="1"/>
</dbReference>
<sequence length="389" mass="42488">MQDVTPYLDQLVTWRRHLHRHPELSFAEHQTVAYIESELRSELPEAQMRNLTPTSLVVTLDTGRPGPQLGLRADIDALAIQEDRPDLEFASEVPGVMHACGHDGHTAVVMATMLWVRDHLADLTGTITAVFQHAEETPPGGAQEMVATGFFDDFDYMYGFHLWGYQPTGTIDIKEGPASANSDLFRMTIHGRGGHASMPQETTDPVILATQTIQQIQHIVSRRIHPLSPAVVSATWLQAGTDTALNVIPGVAHLGGSIRTMDDDARQLVRQSLEQIAISLQTDPQVRVDLDYVLGYDGVYNDPARTRILRGLAEQHPLTIISEPPMLGGEDFAAFAQRVPSSYVFVGAQEDPEAGGHHTPTFGIDEDSFAIAMALAVDVVRNGPELAAG</sequence>
<dbReference type="PIRSF" id="PIRSF005962">
    <property type="entry name" value="Pept_M20D_amidohydro"/>
    <property type="match status" value="1"/>
</dbReference>
<feature type="binding site" evidence="2">
    <location>
        <position position="100"/>
    </location>
    <ligand>
        <name>Mn(2+)</name>
        <dbReference type="ChEBI" id="CHEBI:29035"/>
        <label>2</label>
    </ligand>
</feature>
<name>A0A1B7LUQ8_9MICC</name>
<dbReference type="PANTHER" id="PTHR11014">
    <property type="entry name" value="PEPTIDASE M20 FAMILY MEMBER"/>
    <property type="match status" value="1"/>
</dbReference>
<keyword evidence="1" id="KW-0378">Hydrolase</keyword>
<dbReference type="NCBIfam" id="TIGR01891">
    <property type="entry name" value="amidohydrolases"/>
    <property type="match status" value="1"/>
</dbReference>
<proteinExistence type="predicted"/>
<dbReference type="SUPFAM" id="SSF55031">
    <property type="entry name" value="Bacterial exopeptidase dimerisation domain"/>
    <property type="match status" value="1"/>
</dbReference>
<feature type="binding site" evidence="2">
    <location>
        <position position="161"/>
    </location>
    <ligand>
        <name>Mn(2+)</name>
        <dbReference type="ChEBI" id="CHEBI:29035"/>
        <label>2</label>
    </ligand>
</feature>
<dbReference type="GO" id="GO:0019877">
    <property type="term" value="P:diaminopimelate biosynthetic process"/>
    <property type="evidence" value="ECO:0007669"/>
    <property type="project" value="UniProtKB-ARBA"/>
</dbReference>
<evidence type="ECO:0000313" key="5">
    <source>
        <dbReference type="Proteomes" id="UP000078292"/>
    </source>
</evidence>
<protein>
    <recommendedName>
        <fullName evidence="3">Peptidase M20 dimerisation domain-containing protein</fullName>
    </recommendedName>
</protein>
<evidence type="ECO:0000256" key="2">
    <source>
        <dbReference type="PIRSR" id="PIRSR005962-1"/>
    </source>
</evidence>
<dbReference type="PANTHER" id="PTHR11014:SF63">
    <property type="entry name" value="METALLOPEPTIDASE, PUTATIVE (AFU_ORTHOLOGUE AFUA_6G09600)-RELATED"/>
    <property type="match status" value="1"/>
</dbReference>
<dbReference type="Gene3D" id="3.30.70.360">
    <property type="match status" value="1"/>
</dbReference>
<dbReference type="InterPro" id="IPR036264">
    <property type="entry name" value="Bact_exopeptidase_dim_dom"/>
</dbReference>
<feature type="binding site" evidence="2">
    <location>
        <position position="358"/>
    </location>
    <ligand>
        <name>Mn(2+)</name>
        <dbReference type="ChEBI" id="CHEBI:29035"/>
        <label>2</label>
    </ligand>
</feature>
<keyword evidence="2" id="KW-0479">Metal-binding</keyword>
<comment type="caution">
    <text evidence="4">The sequence shown here is derived from an EMBL/GenBank/DDBJ whole genome shotgun (WGS) entry which is preliminary data.</text>
</comment>
<dbReference type="InterPro" id="IPR002933">
    <property type="entry name" value="Peptidase_M20"/>
</dbReference>
<comment type="cofactor">
    <cofactor evidence="2">
        <name>Mn(2+)</name>
        <dbReference type="ChEBI" id="CHEBI:29035"/>
    </cofactor>
    <text evidence="2">The Mn(2+) ion enhances activity.</text>
</comment>
<dbReference type="EMBL" id="LXEY01000117">
    <property type="protein sequence ID" value="OAV51157.1"/>
    <property type="molecule type" value="Genomic_DNA"/>
</dbReference>
<accession>A0A1B7LUQ8</accession>
<dbReference type="OrthoDB" id="9777385at2"/>
<evidence type="ECO:0000256" key="1">
    <source>
        <dbReference type="ARBA" id="ARBA00022801"/>
    </source>
</evidence>
<feature type="binding site" evidence="2">
    <location>
        <position position="136"/>
    </location>
    <ligand>
        <name>Mn(2+)</name>
        <dbReference type="ChEBI" id="CHEBI:29035"/>
        <label>2</label>
    </ligand>
</feature>
<dbReference type="GO" id="GO:0050118">
    <property type="term" value="F:N-acetyldiaminopimelate deacetylase activity"/>
    <property type="evidence" value="ECO:0007669"/>
    <property type="project" value="UniProtKB-ARBA"/>
</dbReference>
<feature type="domain" description="Peptidase M20 dimerisation" evidence="3">
    <location>
        <begin position="185"/>
        <end position="277"/>
    </location>
</feature>
<organism evidence="4 5">
    <name type="scientific">Enteractinococcus helveticum</name>
    <dbReference type="NCBI Taxonomy" id="1837282"/>
    <lineage>
        <taxon>Bacteria</taxon>
        <taxon>Bacillati</taxon>
        <taxon>Actinomycetota</taxon>
        <taxon>Actinomycetes</taxon>
        <taxon>Micrococcales</taxon>
        <taxon>Micrococcaceae</taxon>
    </lineage>
</organism>
<keyword evidence="2" id="KW-0464">Manganese</keyword>
<evidence type="ECO:0000259" key="3">
    <source>
        <dbReference type="Pfam" id="PF07687"/>
    </source>
</evidence>
<evidence type="ECO:0000313" key="4">
    <source>
        <dbReference type="EMBL" id="OAV51157.1"/>
    </source>
</evidence>
<dbReference type="AlphaFoldDB" id="A0A1B7LUQ8"/>
<dbReference type="Gene3D" id="3.40.630.10">
    <property type="entry name" value="Zn peptidases"/>
    <property type="match status" value="1"/>
</dbReference>
<dbReference type="GO" id="GO:0046872">
    <property type="term" value="F:metal ion binding"/>
    <property type="evidence" value="ECO:0007669"/>
    <property type="project" value="UniProtKB-KW"/>
</dbReference>
<dbReference type="SUPFAM" id="SSF53187">
    <property type="entry name" value="Zn-dependent exopeptidases"/>
    <property type="match status" value="1"/>
</dbReference>
<gene>
    <name evidence="4" type="ORF">A6F49_02465</name>
</gene>
<keyword evidence="5" id="KW-1185">Reference proteome</keyword>
<dbReference type="Proteomes" id="UP000078292">
    <property type="component" value="Unassembled WGS sequence"/>
</dbReference>